<evidence type="ECO:0000256" key="6">
    <source>
        <dbReference type="PROSITE-ProRule" id="PRU00626"/>
    </source>
</evidence>
<dbReference type="InterPro" id="IPR001890">
    <property type="entry name" value="RNA-binding_CRM"/>
</dbReference>
<dbReference type="PANTHER" id="PTHR13932">
    <property type="entry name" value="COPROPORPHYRINIGEN III OXIDASE"/>
    <property type="match status" value="1"/>
</dbReference>
<evidence type="ECO:0000256" key="2">
    <source>
        <dbReference type="ARBA" id="ARBA00014678"/>
    </source>
</evidence>
<dbReference type="NCBIfam" id="TIGR00253">
    <property type="entry name" value="RNA_bind_YhbY"/>
    <property type="match status" value="1"/>
</dbReference>
<keyword evidence="10" id="KW-1185">Reference proteome</keyword>
<feature type="domain" description="Radical SAM core" evidence="8">
    <location>
        <begin position="1"/>
        <end position="240"/>
    </location>
</feature>
<dbReference type="InterPro" id="IPR034505">
    <property type="entry name" value="Coproporphyrinogen-III_oxidase"/>
</dbReference>
<dbReference type="SMART" id="SM01103">
    <property type="entry name" value="CRS1_YhbY"/>
    <property type="match status" value="1"/>
</dbReference>
<protein>
    <recommendedName>
        <fullName evidence="2">Radical S-adenosyl methionine domain-containing protein 1, mitochondrial</fullName>
    </recommendedName>
    <alternativeName>
        <fullName evidence="4">Putative heme chaperone</fullName>
    </alternativeName>
</protein>
<dbReference type="PANTHER" id="PTHR13932:SF5">
    <property type="entry name" value="RADICAL S-ADENOSYL METHIONINE DOMAIN-CONTAINING PROTEIN 1, MITOCHONDRIAL"/>
    <property type="match status" value="1"/>
</dbReference>
<dbReference type="InterPro" id="IPR007197">
    <property type="entry name" value="rSAM"/>
</dbReference>
<dbReference type="SMART" id="SM00729">
    <property type="entry name" value="Elp3"/>
    <property type="match status" value="1"/>
</dbReference>
<comment type="function">
    <text evidence="5">May be a heme chaperone, appears to bind heme. Homologous bacterial proteins do not have oxygen-independent coproporphyrinogen-III oxidase activity. Binds 1 [4Fe-4S] cluster. The cluster is coordinated with 3 cysteines and an exchangeable S-adenosyl-L-methionine.</text>
</comment>
<accession>A0ABR0B976</accession>
<dbReference type="InterPro" id="IPR017924">
    <property type="entry name" value="RNA-binding_YhbY"/>
</dbReference>
<feature type="domain" description="CRM" evidence="7">
    <location>
        <begin position="482"/>
        <end position="578"/>
    </location>
</feature>
<dbReference type="Proteomes" id="UP001234178">
    <property type="component" value="Unassembled WGS sequence"/>
</dbReference>
<proteinExistence type="inferred from homology"/>
<dbReference type="InterPro" id="IPR035920">
    <property type="entry name" value="YhbY-like_sf"/>
</dbReference>
<dbReference type="SFLD" id="SFLDS00029">
    <property type="entry name" value="Radical_SAM"/>
    <property type="match status" value="1"/>
</dbReference>
<dbReference type="InterPro" id="IPR004559">
    <property type="entry name" value="HemW-like"/>
</dbReference>
<dbReference type="InterPro" id="IPR023404">
    <property type="entry name" value="rSAM_horseshoe"/>
</dbReference>
<comment type="similarity">
    <text evidence="1">Belongs to the anaerobic coproporphyrinogen-III oxidase family. HemW subfamily.</text>
</comment>
<dbReference type="SUPFAM" id="SSF102114">
    <property type="entry name" value="Radical SAM enzymes"/>
    <property type="match status" value="1"/>
</dbReference>
<organism evidence="9 10">
    <name type="scientific">Daphnia magna</name>
    <dbReference type="NCBI Taxonomy" id="35525"/>
    <lineage>
        <taxon>Eukaryota</taxon>
        <taxon>Metazoa</taxon>
        <taxon>Ecdysozoa</taxon>
        <taxon>Arthropoda</taxon>
        <taxon>Crustacea</taxon>
        <taxon>Branchiopoda</taxon>
        <taxon>Diplostraca</taxon>
        <taxon>Cladocera</taxon>
        <taxon>Anomopoda</taxon>
        <taxon>Daphniidae</taxon>
        <taxon>Daphnia</taxon>
    </lineage>
</organism>
<name>A0ABR0B976_9CRUS</name>
<evidence type="ECO:0000256" key="1">
    <source>
        <dbReference type="ARBA" id="ARBA00006100"/>
    </source>
</evidence>
<dbReference type="SFLD" id="SFLDG01065">
    <property type="entry name" value="anaerobic_coproporphyrinogen-I"/>
    <property type="match status" value="1"/>
</dbReference>
<evidence type="ECO:0000256" key="3">
    <source>
        <dbReference type="ARBA" id="ARBA00022884"/>
    </source>
</evidence>
<evidence type="ECO:0000256" key="5">
    <source>
        <dbReference type="ARBA" id="ARBA00045130"/>
    </source>
</evidence>
<dbReference type="InterPro" id="IPR058240">
    <property type="entry name" value="rSAM_sf"/>
</dbReference>
<dbReference type="PROSITE" id="PS51295">
    <property type="entry name" value="CRM"/>
    <property type="match status" value="1"/>
</dbReference>
<evidence type="ECO:0000313" key="9">
    <source>
        <dbReference type="EMBL" id="KAK4045128.1"/>
    </source>
</evidence>
<dbReference type="Pfam" id="PF06969">
    <property type="entry name" value="HemN_C"/>
    <property type="match status" value="1"/>
</dbReference>
<dbReference type="InterPro" id="IPR010723">
    <property type="entry name" value="HemN_C"/>
</dbReference>
<evidence type="ECO:0000313" key="10">
    <source>
        <dbReference type="Proteomes" id="UP001234178"/>
    </source>
</evidence>
<dbReference type="SUPFAM" id="SSF75471">
    <property type="entry name" value="YhbY-like"/>
    <property type="match status" value="1"/>
</dbReference>
<dbReference type="EMBL" id="JAOYFB010000041">
    <property type="protein sequence ID" value="KAK4045128.1"/>
    <property type="molecule type" value="Genomic_DNA"/>
</dbReference>
<reference evidence="9 10" key="1">
    <citation type="journal article" date="2023" name="Nucleic Acids Res.">
        <title>The hologenome of Daphnia magna reveals possible DNA methylation and microbiome-mediated evolution of the host genome.</title>
        <authorList>
            <person name="Chaturvedi A."/>
            <person name="Li X."/>
            <person name="Dhandapani V."/>
            <person name="Marshall H."/>
            <person name="Kissane S."/>
            <person name="Cuenca-Cambronero M."/>
            <person name="Asole G."/>
            <person name="Calvet F."/>
            <person name="Ruiz-Romero M."/>
            <person name="Marangio P."/>
            <person name="Guigo R."/>
            <person name="Rago D."/>
            <person name="Mirbahai L."/>
            <person name="Eastwood N."/>
            <person name="Colbourne J.K."/>
            <person name="Zhou J."/>
            <person name="Mallon E."/>
            <person name="Orsini L."/>
        </authorList>
    </citation>
    <scope>NUCLEOTIDE SEQUENCE [LARGE SCALE GENOMIC DNA]</scope>
    <source>
        <strain evidence="9">LRV0_1</strain>
    </source>
</reference>
<dbReference type="SFLD" id="SFLDF00562">
    <property type="entry name" value="HemN-like__clustered_with_heat"/>
    <property type="match status" value="1"/>
</dbReference>
<comment type="caution">
    <text evidence="9">The sequence shown here is derived from an EMBL/GenBank/DDBJ whole genome shotgun (WGS) entry which is preliminary data.</text>
</comment>
<dbReference type="Pfam" id="PF04055">
    <property type="entry name" value="Radical_SAM"/>
    <property type="match status" value="1"/>
</dbReference>
<evidence type="ECO:0000259" key="8">
    <source>
        <dbReference type="PROSITE" id="PS51918"/>
    </source>
</evidence>
<gene>
    <name evidence="9" type="ORF">OUZ56_032536</name>
</gene>
<dbReference type="PROSITE" id="PS51918">
    <property type="entry name" value="RADICAL_SAM"/>
    <property type="match status" value="1"/>
</dbReference>
<sequence>MKPASVYVHFPWCLAKCPYCDFTSYATKPETIPHDRYADAVIHELRARVAGLRAAGVEYTIGTVFFGGGTPSLWKAEALGRVLAAIREELPTAEDLEVTAECNPTSLDRDHADALAAVGVNRASIGTQSLREEELKFLGRLHDSAGASRAVADALASNISRVSTDLIFGLAGQDPADAELQATTIAESGVGHLSCYQLTIEAGTRFGELAKVGRLPMADDGRVAEAFLRIDAALEARGFRHYEISNYAKPGQEARHNLGYWRGEPYLGLGCGAVGCLETDAVGQVAARGRNPIDPAKYMQLALDLPTGLPTERDGFSAHFEVLDGETRLRERIMLGLRLADGFDLRAAAEPLGVDPGGRAATGRRKKLVAQGKLVVDGDRLTIPRPGWLFADDTAAPADGANATGRRARVGEASYAPAEGGGEQLAPRIRRKRTGRTPLRKIHAKKNKAPDSLAAKAVAERAAAAHAGVAAGEIDSKVAAQGGLDGKQRRYLRGLGHDLAVILHVGKEGTTEGVVAACAKALQQHELVKAKVLQECPEDRHAVGEALASGTGAALVQVLGRTILLYKRHPKEPKIRLPG</sequence>
<dbReference type="Gene3D" id="3.80.30.20">
    <property type="entry name" value="tm_1862 like domain"/>
    <property type="match status" value="1"/>
</dbReference>
<dbReference type="Pfam" id="PF01985">
    <property type="entry name" value="CRS1_YhbY"/>
    <property type="match status" value="1"/>
</dbReference>
<dbReference type="SFLD" id="SFLDF00288">
    <property type="entry name" value="HemN-like__clustered_with_nucl"/>
    <property type="match status" value="1"/>
</dbReference>
<dbReference type="InterPro" id="IPR006638">
    <property type="entry name" value="Elp3/MiaA/NifB-like_rSAM"/>
</dbReference>
<evidence type="ECO:0000259" key="7">
    <source>
        <dbReference type="PROSITE" id="PS51295"/>
    </source>
</evidence>
<dbReference type="SFLD" id="SFLDG01082">
    <property type="entry name" value="B12-binding_domain_containing"/>
    <property type="match status" value="1"/>
</dbReference>
<dbReference type="NCBIfam" id="TIGR00539">
    <property type="entry name" value="hemN_rel"/>
    <property type="match status" value="1"/>
</dbReference>
<evidence type="ECO:0000256" key="4">
    <source>
        <dbReference type="ARBA" id="ARBA00033094"/>
    </source>
</evidence>
<dbReference type="Gene3D" id="3.30.110.60">
    <property type="entry name" value="YhbY-like"/>
    <property type="match status" value="1"/>
</dbReference>
<dbReference type="CDD" id="cd01335">
    <property type="entry name" value="Radical_SAM"/>
    <property type="match status" value="1"/>
</dbReference>
<keyword evidence="3 6" id="KW-0694">RNA-binding</keyword>